<feature type="compositionally biased region" description="Low complexity" evidence="1">
    <location>
        <begin position="105"/>
        <end position="119"/>
    </location>
</feature>
<evidence type="ECO:0000313" key="4">
    <source>
        <dbReference type="Proteomes" id="UP000319848"/>
    </source>
</evidence>
<feature type="region of interest" description="Disordered" evidence="1">
    <location>
        <begin position="88"/>
        <end position="213"/>
    </location>
</feature>
<evidence type="ECO:0000256" key="2">
    <source>
        <dbReference type="SAM" id="Phobius"/>
    </source>
</evidence>
<evidence type="ECO:0008006" key="5">
    <source>
        <dbReference type="Google" id="ProtNLM"/>
    </source>
</evidence>
<keyword evidence="2" id="KW-0812">Transmembrane</keyword>
<keyword evidence="4" id="KW-1185">Reference proteome</keyword>
<dbReference type="RefSeq" id="WP_023570404.1">
    <property type="nucleotide sequence ID" value="NZ_AVBI01000012.1"/>
</dbReference>
<evidence type="ECO:0000256" key="1">
    <source>
        <dbReference type="SAM" id="MobiDB-lite"/>
    </source>
</evidence>
<comment type="caution">
    <text evidence="3">The sequence shown here is derived from an EMBL/GenBank/DDBJ whole genome shotgun (WGS) entry which is preliminary data.</text>
</comment>
<dbReference type="OrthoDB" id="676306at2"/>
<reference evidence="3 4" key="1">
    <citation type="journal article" date="2015" name="Stand. Genomic Sci.">
        <title>Genomic Encyclopedia of Bacterial and Archaeal Type Strains, Phase III: the genomes of soil and plant-associated and newly described type strains.</title>
        <authorList>
            <person name="Whitman W.B."/>
            <person name="Woyke T."/>
            <person name="Klenk H.P."/>
            <person name="Zhou Y."/>
            <person name="Lilburn T.G."/>
            <person name="Beck B.J."/>
            <person name="De Vos P."/>
            <person name="Vandamme P."/>
            <person name="Eisen J.A."/>
            <person name="Garrity G."/>
            <person name="Hugenholtz P."/>
            <person name="Kyrpides N.C."/>
        </authorList>
    </citation>
    <scope>NUCLEOTIDE SEQUENCE [LARGE SCALE GENOMIC DNA]</scope>
    <source>
        <strain evidence="3 4">CGMCC 1.7270</strain>
    </source>
</reference>
<feature type="transmembrane region" description="Helical" evidence="2">
    <location>
        <begin position="15"/>
        <end position="35"/>
    </location>
</feature>
<proteinExistence type="predicted"/>
<evidence type="ECO:0000313" key="3">
    <source>
        <dbReference type="EMBL" id="TWI08052.1"/>
    </source>
</evidence>
<sequence>MEQTIISAGDKRKSFLITAVIYALLLLILFFIKFWPPSNPETLAMLGGGGGGGGVTINFGDSDVGMGDNFQSEVLNVKNDVKQVAETSAPEEDIISSDTPEDNAVVIPKNPNPVKTKPVVKTDPKPVEVKKPTVSKNTNDVLASLMNGSKKGGDGDDNQAGNKGKSNGDLNSNGYYGSGGTGGGTGGGNGTGNGTGTGPGSGSGSGGGNGSGVGTGNGAGYSLGNRKALSKPAPNYNCNEEGRVVVEVSVDKNGKTISVTPGIKGTTNTAKCLLDQARIAAMNTRWQASEDAPERQVGKIVYTFSLN</sequence>
<name>V6S3D2_9FLAO</name>
<protein>
    <recommendedName>
        <fullName evidence="5">Outer membrane transport energization protein TonB</fullName>
    </recommendedName>
</protein>
<gene>
    <name evidence="3" type="ORF">IP98_02896</name>
</gene>
<dbReference type="STRING" id="1341154.FCR2A7T_12570"/>
<feature type="compositionally biased region" description="Gly residues" evidence="1">
    <location>
        <begin position="176"/>
        <end position="213"/>
    </location>
</feature>
<organism evidence="3 4">
    <name type="scientific">Flavobacterium cauense R2A-7</name>
    <dbReference type="NCBI Taxonomy" id="1341154"/>
    <lineage>
        <taxon>Bacteria</taxon>
        <taxon>Pseudomonadati</taxon>
        <taxon>Bacteroidota</taxon>
        <taxon>Flavobacteriia</taxon>
        <taxon>Flavobacteriales</taxon>
        <taxon>Flavobacteriaceae</taxon>
        <taxon>Flavobacterium</taxon>
    </lineage>
</organism>
<dbReference type="Proteomes" id="UP000319848">
    <property type="component" value="Unassembled WGS sequence"/>
</dbReference>
<dbReference type="EMBL" id="VLKQ01000019">
    <property type="protein sequence ID" value="TWI08052.1"/>
    <property type="molecule type" value="Genomic_DNA"/>
</dbReference>
<accession>V6S3D2</accession>
<feature type="compositionally biased region" description="Acidic residues" evidence="1">
    <location>
        <begin position="89"/>
        <end position="101"/>
    </location>
</feature>
<keyword evidence="2" id="KW-0472">Membrane</keyword>
<feature type="compositionally biased region" description="Polar residues" evidence="1">
    <location>
        <begin position="159"/>
        <end position="170"/>
    </location>
</feature>
<dbReference type="AlphaFoldDB" id="V6S3D2"/>
<keyword evidence="2" id="KW-1133">Transmembrane helix</keyword>
<feature type="compositionally biased region" description="Basic and acidic residues" evidence="1">
    <location>
        <begin position="120"/>
        <end position="131"/>
    </location>
</feature>